<comment type="caution">
    <text evidence="1">The sequence shown here is derived from an EMBL/GenBank/DDBJ whole genome shotgun (WGS) entry which is preliminary data.</text>
</comment>
<sequence>MDKTPPSTPKINYFPSFEEFSDGLADFRGATRPTQGRAAADISSIFEAFLNQCWKDGNCCGRPLFHDIKHRGYTGSFSNLERLLATWRRAAKPGKDKDNAVPAPIVLADQADDNAPVRDPRTGHLISPVVAATLCIKPRGALTSIRRGKSMPSSRDQMRLLFCATSPCGFAVYFAAELPGNSKIGSMMPFIPGSPPTPFCSRSSP</sequence>
<proteinExistence type="predicted"/>
<protein>
    <recommendedName>
        <fullName evidence="3">Transposase</fullName>
    </recommendedName>
</protein>
<name>A0ABR6IXD7_9HYPH</name>
<dbReference type="Proteomes" id="UP000551353">
    <property type="component" value="Unassembled WGS sequence"/>
</dbReference>
<organism evidence="1 2">
    <name type="scientific">Rhizobium mongolense</name>
    <dbReference type="NCBI Taxonomy" id="57676"/>
    <lineage>
        <taxon>Bacteria</taxon>
        <taxon>Pseudomonadati</taxon>
        <taxon>Pseudomonadota</taxon>
        <taxon>Alphaproteobacteria</taxon>
        <taxon>Hyphomicrobiales</taxon>
        <taxon>Rhizobiaceae</taxon>
        <taxon>Rhizobium/Agrobacterium group</taxon>
        <taxon>Rhizobium</taxon>
    </lineage>
</organism>
<accession>A0ABR6IXD7</accession>
<reference evidence="1 2" key="1">
    <citation type="submission" date="2020-08" db="EMBL/GenBank/DDBJ databases">
        <title>Genomic Encyclopedia of Type Strains, Phase IV (KMG-V): Genome sequencing to study the core and pangenomes of soil and plant-associated prokaryotes.</title>
        <authorList>
            <person name="Whitman W."/>
        </authorList>
    </citation>
    <scope>NUCLEOTIDE SEQUENCE [LARGE SCALE GENOMIC DNA]</scope>
    <source>
        <strain evidence="1 2">SEMIA 4087</strain>
    </source>
</reference>
<evidence type="ECO:0000313" key="1">
    <source>
        <dbReference type="EMBL" id="MBB4232581.1"/>
    </source>
</evidence>
<gene>
    <name evidence="1" type="ORF">GGD56_006478</name>
</gene>
<dbReference type="EMBL" id="JACIFX010000014">
    <property type="protein sequence ID" value="MBB4232581.1"/>
    <property type="molecule type" value="Genomic_DNA"/>
</dbReference>
<evidence type="ECO:0008006" key="3">
    <source>
        <dbReference type="Google" id="ProtNLM"/>
    </source>
</evidence>
<evidence type="ECO:0000313" key="2">
    <source>
        <dbReference type="Proteomes" id="UP000551353"/>
    </source>
</evidence>
<keyword evidence="2" id="KW-1185">Reference proteome</keyword>